<dbReference type="EMBL" id="BAAAHQ010000032">
    <property type="protein sequence ID" value="GAA0942203.1"/>
    <property type="molecule type" value="Genomic_DNA"/>
</dbReference>
<evidence type="ECO:0000313" key="2">
    <source>
        <dbReference type="Proteomes" id="UP001501578"/>
    </source>
</evidence>
<proteinExistence type="predicted"/>
<name>A0ABN1QG04_9ACTN</name>
<organism evidence="1 2">
    <name type="scientific">Nonomuraea longicatena</name>
    <dbReference type="NCBI Taxonomy" id="83682"/>
    <lineage>
        <taxon>Bacteria</taxon>
        <taxon>Bacillati</taxon>
        <taxon>Actinomycetota</taxon>
        <taxon>Actinomycetes</taxon>
        <taxon>Streptosporangiales</taxon>
        <taxon>Streptosporangiaceae</taxon>
        <taxon>Nonomuraea</taxon>
    </lineage>
</organism>
<evidence type="ECO:0008006" key="3">
    <source>
        <dbReference type="Google" id="ProtNLM"/>
    </source>
</evidence>
<gene>
    <name evidence="1" type="ORF">GCM10009560_54670</name>
</gene>
<reference evidence="1 2" key="1">
    <citation type="journal article" date="2019" name="Int. J. Syst. Evol. Microbiol.">
        <title>The Global Catalogue of Microorganisms (GCM) 10K type strain sequencing project: providing services to taxonomists for standard genome sequencing and annotation.</title>
        <authorList>
            <consortium name="The Broad Institute Genomics Platform"/>
            <consortium name="The Broad Institute Genome Sequencing Center for Infectious Disease"/>
            <person name="Wu L."/>
            <person name="Ma J."/>
        </authorList>
    </citation>
    <scope>NUCLEOTIDE SEQUENCE [LARGE SCALE GENOMIC DNA]</scope>
    <source>
        <strain evidence="1 2">JCM 11136</strain>
    </source>
</reference>
<sequence>MRVEFVCKDPASNPNQCPAFYWTDRSSLLVQGWVVTDPEALAELVNLAPDETVVEIPERLFLEFLAHYRERQKAAS</sequence>
<comment type="caution">
    <text evidence="1">The sequence shown here is derived from an EMBL/GenBank/DDBJ whole genome shotgun (WGS) entry which is preliminary data.</text>
</comment>
<keyword evidence="2" id="KW-1185">Reference proteome</keyword>
<accession>A0ABN1QG04</accession>
<dbReference type="Proteomes" id="UP001501578">
    <property type="component" value="Unassembled WGS sequence"/>
</dbReference>
<evidence type="ECO:0000313" key="1">
    <source>
        <dbReference type="EMBL" id="GAA0942203.1"/>
    </source>
</evidence>
<dbReference type="RefSeq" id="WP_343952922.1">
    <property type="nucleotide sequence ID" value="NZ_BAAAHQ010000032.1"/>
</dbReference>
<protein>
    <recommendedName>
        <fullName evidence="3">WYL domain-containing protein</fullName>
    </recommendedName>
</protein>